<evidence type="ECO:0000256" key="3">
    <source>
        <dbReference type="ARBA" id="ARBA00022448"/>
    </source>
</evidence>
<dbReference type="Proteomes" id="UP001161409">
    <property type="component" value="Unassembled WGS sequence"/>
</dbReference>
<keyword evidence="7" id="KW-0186">Copper</keyword>
<keyword evidence="4" id="KW-0479">Metal-binding</keyword>
<dbReference type="InterPro" id="IPR000923">
    <property type="entry name" value="BlueCu_1"/>
</dbReference>
<feature type="signal peptide" evidence="9">
    <location>
        <begin position="1"/>
        <end position="22"/>
    </location>
</feature>
<evidence type="ECO:0000256" key="8">
    <source>
        <dbReference type="NCBIfam" id="TIGR02375"/>
    </source>
</evidence>
<evidence type="ECO:0000256" key="6">
    <source>
        <dbReference type="ARBA" id="ARBA00022982"/>
    </source>
</evidence>
<dbReference type="InterPro" id="IPR002386">
    <property type="entry name" value="Amicyanin/Pseudoazurin"/>
</dbReference>
<evidence type="ECO:0000313" key="11">
    <source>
        <dbReference type="EMBL" id="GLQ05176.1"/>
    </source>
</evidence>
<dbReference type="CDD" id="cd04218">
    <property type="entry name" value="Pseudoazurin"/>
    <property type="match status" value="1"/>
</dbReference>
<dbReference type="NCBIfam" id="TIGR02375">
    <property type="entry name" value="pseudoazurin"/>
    <property type="match status" value="1"/>
</dbReference>
<evidence type="ECO:0000313" key="12">
    <source>
        <dbReference type="Proteomes" id="UP001161409"/>
    </source>
</evidence>
<dbReference type="SUPFAM" id="SSF49503">
    <property type="entry name" value="Cupredoxins"/>
    <property type="match status" value="1"/>
</dbReference>
<dbReference type="Pfam" id="PF00127">
    <property type="entry name" value="Copper-bind"/>
    <property type="match status" value="1"/>
</dbReference>
<reference evidence="11" key="2">
    <citation type="submission" date="2023-01" db="EMBL/GenBank/DDBJ databases">
        <title>Draft genome sequence of Sneathiella chinensis strain NBRC 103408.</title>
        <authorList>
            <person name="Sun Q."/>
            <person name="Mori K."/>
        </authorList>
    </citation>
    <scope>NUCLEOTIDE SEQUENCE</scope>
    <source>
        <strain evidence="11">NBRC 103408</strain>
    </source>
</reference>
<reference evidence="11" key="1">
    <citation type="journal article" date="2014" name="Int. J. Syst. Evol. Microbiol.">
        <title>Complete genome of a new Firmicutes species belonging to the dominant human colonic microbiota ('Ruminococcus bicirculans') reveals two chromosomes and a selective capacity to utilize plant glucans.</title>
        <authorList>
            <consortium name="NISC Comparative Sequencing Program"/>
            <person name="Wegmann U."/>
            <person name="Louis P."/>
            <person name="Goesmann A."/>
            <person name="Henrissat B."/>
            <person name="Duncan S.H."/>
            <person name="Flint H.J."/>
        </authorList>
    </citation>
    <scope>NUCLEOTIDE SEQUENCE</scope>
    <source>
        <strain evidence="11">NBRC 103408</strain>
    </source>
</reference>
<evidence type="ECO:0000256" key="2">
    <source>
        <dbReference type="ARBA" id="ARBA00004418"/>
    </source>
</evidence>
<keyword evidence="3" id="KW-0813">Transport</keyword>
<evidence type="ECO:0000259" key="10">
    <source>
        <dbReference type="Pfam" id="PF00127"/>
    </source>
</evidence>
<protein>
    <recommendedName>
        <fullName evidence="8">Pseudoazurin</fullName>
    </recommendedName>
</protein>
<dbReference type="InterPro" id="IPR012745">
    <property type="entry name" value="Pseudoazurin"/>
</dbReference>
<evidence type="ECO:0000256" key="4">
    <source>
        <dbReference type="ARBA" id="ARBA00022723"/>
    </source>
</evidence>
<keyword evidence="9" id="KW-0732">Signal</keyword>
<sequence length="147" mass="16232">MKAVAYIITLLLLGMTISVVQAAEYEVKMLNRGEKGVMVFEPDFVKAEVGDVIRFVPTDKGHNVESIKGMLPKGAETFRSAFNEEYALELTEEGFYGIKCSPHYPMGMVALISVGTPNNTEQAKKAKNPPKARKLFEELFKGAEGQN</sequence>
<dbReference type="InterPro" id="IPR001235">
    <property type="entry name" value="Copper_blue_Plastocyanin"/>
</dbReference>
<gene>
    <name evidence="11" type="ORF">GCM10007924_03970</name>
</gene>
<dbReference type="RefSeq" id="WP_206374200.1">
    <property type="nucleotide sequence ID" value="NZ_BSNF01000001.1"/>
</dbReference>
<name>A0ABQ5U0J0_9PROT</name>
<feature type="chain" id="PRO_5047086958" description="Pseudoazurin" evidence="9">
    <location>
        <begin position="23"/>
        <end position="147"/>
    </location>
</feature>
<comment type="caution">
    <text evidence="11">The sequence shown here is derived from an EMBL/GenBank/DDBJ whole genome shotgun (WGS) entry which is preliminary data.</text>
</comment>
<keyword evidence="6" id="KW-0249">Electron transport</keyword>
<keyword evidence="12" id="KW-1185">Reference proteome</keyword>
<comment type="subcellular location">
    <subcellularLocation>
        <location evidence="2">Periplasm</location>
    </subcellularLocation>
</comment>
<organism evidence="11 12">
    <name type="scientific">Sneathiella chinensis</name>
    <dbReference type="NCBI Taxonomy" id="349750"/>
    <lineage>
        <taxon>Bacteria</taxon>
        <taxon>Pseudomonadati</taxon>
        <taxon>Pseudomonadota</taxon>
        <taxon>Alphaproteobacteria</taxon>
        <taxon>Sneathiellales</taxon>
        <taxon>Sneathiellaceae</taxon>
        <taxon>Sneathiella</taxon>
    </lineage>
</organism>
<dbReference type="Gene3D" id="2.60.40.420">
    <property type="entry name" value="Cupredoxins - blue copper proteins"/>
    <property type="match status" value="1"/>
</dbReference>
<accession>A0ABQ5U0J0</accession>
<dbReference type="PRINTS" id="PR00156">
    <property type="entry name" value="COPPERBLUE"/>
</dbReference>
<evidence type="ECO:0000256" key="1">
    <source>
        <dbReference type="ARBA" id="ARBA00001935"/>
    </source>
</evidence>
<evidence type="ECO:0000256" key="7">
    <source>
        <dbReference type="ARBA" id="ARBA00023008"/>
    </source>
</evidence>
<dbReference type="PRINTS" id="PR00155">
    <property type="entry name" value="AMICYANIN"/>
</dbReference>
<evidence type="ECO:0000256" key="9">
    <source>
        <dbReference type="SAM" id="SignalP"/>
    </source>
</evidence>
<dbReference type="InterPro" id="IPR008972">
    <property type="entry name" value="Cupredoxin"/>
</dbReference>
<keyword evidence="5" id="KW-0574">Periplasm</keyword>
<proteinExistence type="predicted"/>
<comment type="cofactor">
    <cofactor evidence="1">
        <name>Cu cation</name>
        <dbReference type="ChEBI" id="CHEBI:23378"/>
    </cofactor>
</comment>
<dbReference type="EMBL" id="BSNF01000001">
    <property type="protein sequence ID" value="GLQ05176.1"/>
    <property type="molecule type" value="Genomic_DNA"/>
</dbReference>
<feature type="domain" description="Blue (type 1) copper" evidence="10">
    <location>
        <begin position="28"/>
        <end position="114"/>
    </location>
</feature>
<evidence type="ECO:0000256" key="5">
    <source>
        <dbReference type="ARBA" id="ARBA00022764"/>
    </source>
</evidence>